<sequence>MGPQRNRQDSYRGQGRTPKLRMAGRLDGFLDGRPLSLVAEEGTVTLNSDNLSSLLKLRRSWRTMVHPLFAILEREDIRLLVQVRWLGKVEVFPRPKYLFRLFLP</sequence>
<dbReference type="KEGG" id="lcre:Pla8534_01310"/>
<gene>
    <name evidence="1" type="ORF">Pla8534_01310</name>
</gene>
<accession>A0A518DKM7</accession>
<name>A0A518DKM7_9BACT</name>
<evidence type="ECO:0000313" key="2">
    <source>
        <dbReference type="Proteomes" id="UP000317648"/>
    </source>
</evidence>
<protein>
    <submittedName>
        <fullName evidence="1">Uncharacterized protein</fullName>
    </submittedName>
</protein>
<dbReference type="EMBL" id="CP036433">
    <property type="protein sequence ID" value="QDU92385.1"/>
    <property type="molecule type" value="Genomic_DNA"/>
</dbReference>
<reference evidence="1 2" key="1">
    <citation type="submission" date="2019-02" db="EMBL/GenBank/DDBJ databases">
        <title>Deep-cultivation of Planctomycetes and their phenomic and genomic characterization uncovers novel biology.</title>
        <authorList>
            <person name="Wiegand S."/>
            <person name="Jogler M."/>
            <person name="Boedeker C."/>
            <person name="Pinto D."/>
            <person name="Vollmers J."/>
            <person name="Rivas-Marin E."/>
            <person name="Kohn T."/>
            <person name="Peeters S.H."/>
            <person name="Heuer A."/>
            <person name="Rast P."/>
            <person name="Oberbeckmann S."/>
            <person name="Bunk B."/>
            <person name="Jeske O."/>
            <person name="Meyerdierks A."/>
            <person name="Storesund J.E."/>
            <person name="Kallscheuer N."/>
            <person name="Luecker S."/>
            <person name="Lage O.M."/>
            <person name="Pohl T."/>
            <person name="Merkel B.J."/>
            <person name="Hornburger P."/>
            <person name="Mueller R.-W."/>
            <person name="Bruemmer F."/>
            <person name="Labrenz M."/>
            <person name="Spormann A.M."/>
            <person name="Op den Camp H."/>
            <person name="Overmann J."/>
            <person name="Amann R."/>
            <person name="Jetten M.S.M."/>
            <person name="Mascher T."/>
            <person name="Medema M.H."/>
            <person name="Devos D.P."/>
            <person name="Kaster A.-K."/>
            <person name="Ovreas L."/>
            <person name="Rohde M."/>
            <person name="Galperin M.Y."/>
            <person name="Jogler C."/>
        </authorList>
    </citation>
    <scope>NUCLEOTIDE SEQUENCE [LARGE SCALE GENOMIC DNA]</scope>
    <source>
        <strain evidence="1 2">Pla85_3_4</strain>
    </source>
</reference>
<evidence type="ECO:0000313" key="1">
    <source>
        <dbReference type="EMBL" id="QDU92385.1"/>
    </source>
</evidence>
<organism evidence="1 2">
    <name type="scientific">Lignipirellula cremea</name>
    <dbReference type="NCBI Taxonomy" id="2528010"/>
    <lineage>
        <taxon>Bacteria</taxon>
        <taxon>Pseudomonadati</taxon>
        <taxon>Planctomycetota</taxon>
        <taxon>Planctomycetia</taxon>
        <taxon>Pirellulales</taxon>
        <taxon>Pirellulaceae</taxon>
        <taxon>Lignipirellula</taxon>
    </lineage>
</organism>
<dbReference type="AlphaFoldDB" id="A0A518DKM7"/>
<proteinExistence type="predicted"/>
<keyword evidence="2" id="KW-1185">Reference proteome</keyword>
<dbReference type="Proteomes" id="UP000317648">
    <property type="component" value="Chromosome"/>
</dbReference>